<evidence type="ECO:0000256" key="3">
    <source>
        <dbReference type="ARBA" id="ARBA00022781"/>
    </source>
</evidence>
<dbReference type="GO" id="GO:0046933">
    <property type="term" value="F:proton-transporting ATP synthase activity, rotational mechanism"/>
    <property type="evidence" value="ECO:0007669"/>
    <property type="project" value="InterPro"/>
</dbReference>
<keyword evidence="5" id="KW-0472">Membrane</keyword>
<comment type="subcellular location">
    <subcellularLocation>
        <location evidence="1">Membrane</location>
    </subcellularLocation>
</comment>
<dbReference type="AlphaFoldDB" id="A0A6L5GQI6"/>
<comment type="caution">
    <text evidence="7">The sequence shown here is derived from an EMBL/GenBank/DDBJ whole genome shotgun (WGS) entry which is preliminary data.</text>
</comment>
<reference evidence="7" key="1">
    <citation type="journal article" date="2020" name="Appl. Environ. Microbiol.">
        <title>Medium-Chain Fatty Acid Synthesis by 'Candidatus Weimeria bifida' gen. nov., sp. nov., and 'Candidatus Pseudoramibacter fermentans' sp. nov.</title>
        <authorList>
            <person name="Scarborough M.J."/>
            <person name="Myers K.S."/>
            <person name="Donohue T.J."/>
            <person name="Noguera D.R."/>
        </authorList>
    </citation>
    <scope>NUCLEOTIDE SEQUENCE</scope>
    <source>
        <strain evidence="7">EUB1.1</strain>
    </source>
</reference>
<evidence type="ECO:0000313" key="8">
    <source>
        <dbReference type="Proteomes" id="UP000473648"/>
    </source>
</evidence>
<evidence type="ECO:0000256" key="6">
    <source>
        <dbReference type="ARBA" id="ARBA00023310"/>
    </source>
</evidence>
<gene>
    <name evidence="7" type="ORF">FRC53_03675</name>
</gene>
<accession>A0A6L5GQI6</accession>
<dbReference type="Pfam" id="PF00213">
    <property type="entry name" value="OSCP"/>
    <property type="match status" value="1"/>
</dbReference>
<proteinExistence type="predicted"/>
<evidence type="ECO:0000256" key="2">
    <source>
        <dbReference type="ARBA" id="ARBA00022448"/>
    </source>
</evidence>
<keyword evidence="4" id="KW-0406">Ion transport</keyword>
<dbReference type="EMBL" id="VOGB01000004">
    <property type="protein sequence ID" value="MQM72525.1"/>
    <property type="molecule type" value="Genomic_DNA"/>
</dbReference>
<organism evidence="7 8">
    <name type="scientific">Candidatus Pseudoramibacter fermentans</name>
    <dbReference type="NCBI Taxonomy" id="2594427"/>
    <lineage>
        <taxon>Bacteria</taxon>
        <taxon>Bacillati</taxon>
        <taxon>Bacillota</taxon>
        <taxon>Clostridia</taxon>
        <taxon>Eubacteriales</taxon>
        <taxon>Eubacteriaceae</taxon>
        <taxon>Pseudoramibacter</taxon>
    </lineage>
</organism>
<dbReference type="GO" id="GO:0016020">
    <property type="term" value="C:membrane"/>
    <property type="evidence" value="ECO:0007669"/>
    <property type="project" value="UniProtKB-SubCell"/>
</dbReference>
<keyword evidence="2" id="KW-0813">Transport</keyword>
<keyword evidence="8" id="KW-1185">Reference proteome</keyword>
<evidence type="ECO:0000256" key="5">
    <source>
        <dbReference type="ARBA" id="ARBA00023136"/>
    </source>
</evidence>
<keyword evidence="3" id="KW-0375">Hydrogen ion transport</keyword>
<dbReference type="Proteomes" id="UP000473648">
    <property type="component" value="Unassembled WGS sequence"/>
</dbReference>
<sequence>MERFVSQTVIDGAKVIRSQHLSSDTLKECQAILNQNPALIQILSDPTKHTRAKADVIEQIFPKEVVPTFAVLCRHGQFKNIRKILDACEDLADIENGTGHGTLWYAGEMPDREALEKLVFNKFGVRNIKWKVVRDDALIGGFRIRIRDFVYDHSVAGSFKELNALIKTHKRR</sequence>
<name>A0A6L5GQI6_9FIRM</name>
<evidence type="ECO:0000256" key="1">
    <source>
        <dbReference type="ARBA" id="ARBA00004370"/>
    </source>
</evidence>
<keyword evidence="6" id="KW-0066">ATP synthesis</keyword>
<dbReference type="InterPro" id="IPR000711">
    <property type="entry name" value="ATPase_OSCP/dsu"/>
</dbReference>
<dbReference type="PANTHER" id="PTHR11910">
    <property type="entry name" value="ATP SYNTHASE DELTA CHAIN"/>
    <property type="match status" value="1"/>
</dbReference>
<evidence type="ECO:0000256" key="4">
    <source>
        <dbReference type="ARBA" id="ARBA00023065"/>
    </source>
</evidence>
<protein>
    <submittedName>
        <fullName evidence="7">F0F1 ATP synthase subunit delta</fullName>
    </submittedName>
</protein>
<evidence type="ECO:0000313" key="7">
    <source>
        <dbReference type="EMBL" id="MQM72525.1"/>
    </source>
</evidence>